<feature type="region of interest" description="Disordered" evidence="1">
    <location>
        <begin position="230"/>
        <end position="251"/>
    </location>
</feature>
<feature type="compositionally biased region" description="Low complexity" evidence="1">
    <location>
        <begin position="231"/>
        <end position="251"/>
    </location>
</feature>
<dbReference type="Proteomes" id="UP000078561">
    <property type="component" value="Unassembled WGS sequence"/>
</dbReference>
<keyword evidence="3" id="KW-1185">Reference proteome</keyword>
<dbReference type="STRING" id="4829.A0A163K7X2"/>
<evidence type="ECO:0000313" key="2">
    <source>
        <dbReference type="EMBL" id="SAM05063.1"/>
    </source>
</evidence>
<evidence type="ECO:0000313" key="3">
    <source>
        <dbReference type="Proteomes" id="UP000078561"/>
    </source>
</evidence>
<accession>A0A163K7X2</accession>
<name>A0A163K7X2_ABSGL</name>
<dbReference type="AlphaFoldDB" id="A0A163K7X2"/>
<dbReference type="InParanoid" id="A0A163K7X2"/>
<protein>
    <submittedName>
        <fullName evidence="2">Uncharacterized protein</fullName>
    </submittedName>
</protein>
<proteinExistence type="predicted"/>
<feature type="region of interest" description="Disordered" evidence="1">
    <location>
        <begin position="300"/>
        <end position="331"/>
    </location>
</feature>
<dbReference type="EMBL" id="LT554417">
    <property type="protein sequence ID" value="SAM05063.1"/>
    <property type="molecule type" value="Genomic_DNA"/>
</dbReference>
<sequence length="331" mass="36148">MSFLDSLIYSFSNIFSIGPDLYDDGDECCGGVGPGGTCCKNFSPKIETSSPPILTCQQKQELYACHCPSDDTPGPDAPWRTIKLVVCGQLERQITPTYDTLALLERHLQGPSQSIKTCTVALDQQCQELLLALSSCVFVLSDTKKDRLALNRLLGWLNEQILSSHHKPLKHLVYGIVCLDREQYTVATLFQQKLDQLGATAVVGTCLEQQSEGLEHWAMDFLDKLQQNRISSPSPSSATATTAAMTTADTPASAGCTHGMVDVEELGQVARKIQQTKEQQVVTWTNLRGRSKRMIELDHNTTVSSPQKAAPTTGTATLVPTYGSMSSSLEF</sequence>
<evidence type="ECO:0000256" key="1">
    <source>
        <dbReference type="SAM" id="MobiDB-lite"/>
    </source>
</evidence>
<dbReference type="OrthoDB" id="271553at2759"/>
<reference evidence="2" key="1">
    <citation type="submission" date="2016-04" db="EMBL/GenBank/DDBJ databases">
        <authorList>
            <person name="Evans L.H."/>
            <person name="Alamgir A."/>
            <person name="Owens N."/>
            <person name="Weber N.D."/>
            <person name="Virtaneva K."/>
            <person name="Barbian K."/>
            <person name="Babar A."/>
            <person name="Rosenke K."/>
        </authorList>
    </citation>
    <scope>NUCLEOTIDE SEQUENCE [LARGE SCALE GENOMIC DNA]</scope>
    <source>
        <strain evidence="2">CBS 101.48</strain>
    </source>
</reference>
<gene>
    <name evidence="2" type="primary">ABSGL_10929.1 scaffold 12033</name>
</gene>
<organism evidence="2">
    <name type="scientific">Absidia glauca</name>
    <name type="common">Pin mould</name>
    <dbReference type="NCBI Taxonomy" id="4829"/>
    <lineage>
        <taxon>Eukaryota</taxon>
        <taxon>Fungi</taxon>
        <taxon>Fungi incertae sedis</taxon>
        <taxon>Mucoromycota</taxon>
        <taxon>Mucoromycotina</taxon>
        <taxon>Mucoromycetes</taxon>
        <taxon>Mucorales</taxon>
        <taxon>Cunninghamellaceae</taxon>
        <taxon>Absidia</taxon>
    </lineage>
</organism>